<evidence type="ECO:0000313" key="15">
    <source>
        <dbReference type="Proteomes" id="UP000449547"/>
    </source>
</evidence>
<evidence type="ECO:0000313" key="14">
    <source>
        <dbReference type="EMBL" id="KAA8897163.1"/>
    </source>
</evidence>
<dbReference type="Gene3D" id="1.20.120.1910">
    <property type="entry name" value="Cysteine-tRNA ligase, C-terminal anti-codon recognition domain"/>
    <property type="match status" value="1"/>
</dbReference>
<dbReference type="OrthoDB" id="438179at2759"/>
<dbReference type="GO" id="GO:0004817">
    <property type="term" value="F:cysteine-tRNA ligase activity"/>
    <property type="evidence" value="ECO:0007669"/>
    <property type="project" value="UniProtKB-EC"/>
</dbReference>
<dbReference type="Proteomes" id="UP000449547">
    <property type="component" value="Unassembled WGS sequence"/>
</dbReference>
<keyword evidence="8" id="KW-0648">Protein biosynthesis</keyword>
<dbReference type="InterPro" id="IPR009080">
    <property type="entry name" value="tRNAsynth_Ia_anticodon-bd"/>
</dbReference>
<dbReference type="HAMAP" id="MF_00041">
    <property type="entry name" value="Cys_tRNA_synth"/>
    <property type="match status" value="1"/>
</dbReference>
<evidence type="ECO:0000256" key="4">
    <source>
        <dbReference type="ARBA" id="ARBA00022723"/>
    </source>
</evidence>
<dbReference type="PANTHER" id="PTHR10890">
    <property type="entry name" value="CYSTEINYL-TRNA SYNTHETASE"/>
    <property type="match status" value="1"/>
</dbReference>
<comment type="cofactor">
    <cofactor evidence="1">
        <name>Zn(2+)</name>
        <dbReference type="ChEBI" id="CHEBI:29105"/>
    </cofactor>
</comment>
<evidence type="ECO:0000256" key="7">
    <source>
        <dbReference type="ARBA" id="ARBA00022840"/>
    </source>
</evidence>
<evidence type="ECO:0000259" key="13">
    <source>
        <dbReference type="Pfam" id="PF01406"/>
    </source>
</evidence>
<dbReference type="GO" id="GO:0005737">
    <property type="term" value="C:cytoplasm"/>
    <property type="evidence" value="ECO:0007669"/>
    <property type="project" value="TreeGrafter"/>
</dbReference>
<keyword evidence="11" id="KW-0175">Coiled coil</keyword>
<dbReference type="GeneID" id="54784047"/>
<dbReference type="InterPro" id="IPR032678">
    <property type="entry name" value="tRNA-synt_1_cat_dom"/>
</dbReference>
<keyword evidence="9" id="KW-0030">Aminoacyl-tRNA synthetase</keyword>
<dbReference type="Pfam" id="PF01406">
    <property type="entry name" value="tRNA-synt_1e"/>
    <property type="match status" value="1"/>
</dbReference>
<evidence type="ECO:0000256" key="8">
    <source>
        <dbReference type="ARBA" id="ARBA00022917"/>
    </source>
</evidence>
<dbReference type="PRINTS" id="PR00983">
    <property type="entry name" value="TRNASYNTHCYS"/>
</dbReference>
<evidence type="ECO:0000256" key="12">
    <source>
        <dbReference type="SAM" id="MobiDB-lite"/>
    </source>
</evidence>
<keyword evidence="7" id="KW-0067">ATP-binding</keyword>
<reference evidence="14 15" key="1">
    <citation type="submission" date="2019-07" db="EMBL/GenBank/DDBJ databases">
        <title>Genome assembly of two rare yeast pathogens: Diutina rugosa and Trichomonascus ciferrii.</title>
        <authorList>
            <person name="Mixao V."/>
            <person name="Saus E."/>
            <person name="Hansen A."/>
            <person name="Lass-Flor C."/>
            <person name="Gabaldon T."/>
        </authorList>
    </citation>
    <scope>NUCLEOTIDE SEQUENCE [LARGE SCALE GENOMIC DNA]</scope>
    <source>
        <strain evidence="14 15">CBS 613</strain>
    </source>
</reference>
<organism evidence="14 15">
    <name type="scientific">Diutina rugosa</name>
    <name type="common">Yeast</name>
    <name type="synonym">Candida rugosa</name>
    <dbReference type="NCBI Taxonomy" id="5481"/>
    <lineage>
        <taxon>Eukaryota</taxon>
        <taxon>Fungi</taxon>
        <taxon>Dikarya</taxon>
        <taxon>Ascomycota</taxon>
        <taxon>Saccharomycotina</taxon>
        <taxon>Pichiomycetes</taxon>
        <taxon>Debaryomycetaceae</taxon>
        <taxon>Diutina</taxon>
    </lineage>
</organism>
<gene>
    <name evidence="14" type="ORF">DIURU_005396</name>
</gene>
<dbReference type="VEuPathDB" id="FungiDB:DIURU_005396"/>
<dbReference type="GO" id="GO:0006423">
    <property type="term" value="P:cysteinyl-tRNA aminoacylation"/>
    <property type="evidence" value="ECO:0007669"/>
    <property type="project" value="InterPro"/>
</dbReference>
<feature type="region of interest" description="Disordered" evidence="12">
    <location>
        <begin position="722"/>
        <end position="768"/>
    </location>
</feature>
<evidence type="ECO:0000256" key="5">
    <source>
        <dbReference type="ARBA" id="ARBA00022741"/>
    </source>
</evidence>
<feature type="compositionally biased region" description="Basic and acidic residues" evidence="12">
    <location>
        <begin position="734"/>
        <end position="743"/>
    </location>
</feature>
<evidence type="ECO:0000256" key="11">
    <source>
        <dbReference type="SAM" id="Coils"/>
    </source>
</evidence>
<dbReference type="NCBIfam" id="TIGR00435">
    <property type="entry name" value="cysS"/>
    <property type="match status" value="1"/>
</dbReference>
<keyword evidence="6" id="KW-0862">Zinc</keyword>
<evidence type="ECO:0000256" key="10">
    <source>
        <dbReference type="ARBA" id="ARBA00031499"/>
    </source>
</evidence>
<accession>A0A642UHQ0</accession>
<comment type="caution">
    <text evidence="14">The sequence shown here is derived from an EMBL/GenBank/DDBJ whole genome shotgun (WGS) entry which is preliminary data.</text>
</comment>
<sequence length="768" mass="86614">MKRIIRAMSSAKQPTWHAPATAKAEQPQLKLYNSLTRSKTVFVPQRPGHVAWYQCGITPYAPSHLGHLKSFMHFDLVRRVLADHFGYNVYLVSNFTDVDDKIIVAARHQYLFDEKVRKQYTEVTDELLKYSLDSWKQYVAKNLPEYTGEATPEAFLTWQVDPQQFATEKPKFPMYHTAATNGAKAITNKVKLSEFLPAVEEFVSIALDKEYGASVTDPEIFRKLPYHWENRFLAEMETLNVLPPSVTTRVTEYIPEIIAYVEKIVANGYAYATADGSVYFDVVKFENSPNHDYAKLAPWSKGDMSLIADGEGSLSTGDGKRNSVDFALWKASKPGEPFWQSPWGKGRPGWHIECSVMASDMIGDVLDIHSGGIDLCFPHHDNELAQSEAYYNNQQWVNYFLHSGHLHIQGQKMSKSLKNFITIEEALAQHSPRQLRLVFAMTQWDKPMDFKDSLVHEVKTTEATFSKFFTKVRALVDDYNRRIAQGEIISKKLGDVEKQLLKDLTQAQDDVHAALCDNINTSGAIQALGAIVSKTNTYLSGCDTGKSELRIEPVVDVAQYVTQTLAKLGFTVREDGLGWASAASQSSESTSVEKVADPYYRLLAQFRDSVRQTAINKGDMSKILAACDQVRADLLNLNVSLDDRPPKMNDESGQMEDQAALIKFLSDDEKQAIIKQQQEKEREARAKEAKKAAAAAEAARKAAERLEKSKVAPQDMFRDASLYSEWDDQGIPTKDAKGEEVSKSAKKKLMKQWQQQEKLHNEYLQSKA</sequence>
<evidence type="ECO:0000256" key="9">
    <source>
        <dbReference type="ARBA" id="ARBA00023146"/>
    </source>
</evidence>
<proteinExistence type="inferred from homology"/>
<dbReference type="EC" id="6.1.1.16" evidence="2"/>
<feature type="domain" description="tRNA synthetases class I catalytic" evidence="13">
    <location>
        <begin position="42"/>
        <end position="459"/>
    </location>
</feature>
<name>A0A642UHQ0_DIURU</name>
<dbReference type="CDD" id="cd00672">
    <property type="entry name" value="CysRS_core"/>
    <property type="match status" value="1"/>
</dbReference>
<dbReference type="InterPro" id="IPR014729">
    <property type="entry name" value="Rossmann-like_a/b/a_fold"/>
</dbReference>
<dbReference type="InterPro" id="IPR024909">
    <property type="entry name" value="Cys-tRNA/MSH_ligase"/>
</dbReference>
<dbReference type="SUPFAM" id="SSF52374">
    <property type="entry name" value="Nucleotidylyl transferase"/>
    <property type="match status" value="1"/>
</dbReference>
<dbReference type="GO" id="GO:0005524">
    <property type="term" value="F:ATP binding"/>
    <property type="evidence" value="ECO:0007669"/>
    <property type="project" value="UniProtKB-KW"/>
</dbReference>
<dbReference type="OMA" id="FHNDMKS"/>
<dbReference type="EMBL" id="SWFT01000159">
    <property type="protein sequence ID" value="KAA8897163.1"/>
    <property type="molecule type" value="Genomic_DNA"/>
</dbReference>
<dbReference type="PANTHER" id="PTHR10890:SF3">
    <property type="entry name" value="CYSTEINE--TRNA LIGASE, CYTOPLASMIC"/>
    <property type="match status" value="1"/>
</dbReference>
<keyword evidence="3" id="KW-0436">Ligase</keyword>
<keyword evidence="5" id="KW-0547">Nucleotide-binding</keyword>
<dbReference type="AlphaFoldDB" id="A0A642UHQ0"/>
<evidence type="ECO:0000256" key="1">
    <source>
        <dbReference type="ARBA" id="ARBA00001947"/>
    </source>
</evidence>
<dbReference type="SUPFAM" id="SSF47323">
    <property type="entry name" value="Anticodon-binding domain of a subclass of class I aminoacyl-tRNA synthetases"/>
    <property type="match status" value="1"/>
</dbReference>
<feature type="coiled-coil region" evidence="11">
    <location>
        <begin position="670"/>
        <end position="709"/>
    </location>
</feature>
<evidence type="ECO:0000256" key="6">
    <source>
        <dbReference type="ARBA" id="ARBA00022833"/>
    </source>
</evidence>
<dbReference type="Gene3D" id="3.40.50.620">
    <property type="entry name" value="HUPs"/>
    <property type="match status" value="2"/>
</dbReference>
<dbReference type="InterPro" id="IPR015803">
    <property type="entry name" value="Cys-tRNA-ligase"/>
</dbReference>
<dbReference type="GO" id="GO:0046872">
    <property type="term" value="F:metal ion binding"/>
    <property type="evidence" value="ECO:0007669"/>
    <property type="project" value="UniProtKB-KW"/>
</dbReference>
<evidence type="ECO:0000256" key="2">
    <source>
        <dbReference type="ARBA" id="ARBA00012832"/>
    </source>
</evidence>
<keyword evidence="4" id="KW-0479">Metal-binding</keyword>
<evidence type="ECO:0000256" key="3">
    <source>
        <dbReference type="ARBA" id="ARBA00022598"/>
    </source>
</evidence>
<keyword evidence="15" id="KW-1185">Reference proteome</keyword>
<protein>
    <recommendedName>
        <fullName evidence="2">cysteine--tRNA ligase</fullName>
        <ecNumber evidence="2">6.1.1.16</ecNumber>
    </recommendedName>
    <alternativeName>
        <fullName evidence="10">Cysteinyl-tRNA synthetase</fullName>
    </alternativeName>
</protein>
<dbReference type="RefSeq" id="XP_034009820.1">
    <property type="nucleotide sequence ID" value="XM_034158373.1"/>
</dbReference>